<proteinExistence type="predicted"/>
<reference evidence="2 3" key="1">
    <citation type="submission" date="2015-06" db="EMBL/GenBank/DDBJ databases">
        <title>Draft genome of the moderately acidophilic sulfate reducer Candidatus Desulfosporosinus acididurans strain M1.</title>
        <authorList>
            <person name="Poehlein A."/>
            <person name="Petzsch P."/>
            <person name="Johnson B.D."/>
            <person name="Schloemann M."/>
            <person name="Daniel R."/>
            <person name="Muehling M."/>
        </authorList>
    </citation>
    <scope>NUCLEOTIDE SEQUENCE [LARGE SCALE GENOMIC DNA]</scope>
    <source>
        <strain evidence="2 3">M1</strain>
    </source>
</reference>
<name>A0A0J1FN13_9FIRM</name>
<dbReference type="InterPro" id="IPR012312">
    <property type="entry name" value="Hemerythrin-like"/>
</dbReference>
<keyword evidence="3" id="KW-1185">Reference proteome</keyword>
<comment type="caution">
    <text evidence="2">The sequence shown here is derived from an EMBL/GenBank/DDBJ whole genome shotgun (WGS) entry which is preliminary data.</text>
</comment>
<accession>A0A0J1FN13</accession>
<dbReference type="Pfam" id="PF01814">
    <property type="entry name" value="Hemerythrin"/>
    <property type="match status" value="1"/>
</dbReference>
<dbReference type="PATRIC" id="fig|476652.3.peg.3408"/>
<gene>
    <name evidence="2" type="ORF">DEAC_c32270</name>
</gene>
<feature type="domain" description="Hemerythrin-like" evidence="1">
    <location>
        <begin position="3"/>
        <end position="133"/>
    </location>
</feature>
<evidence type="ECO:0000313" key="2">
    <source>
        <dbReference type="EMBL" id="KLU64899.1"/>
    </source>
</evidence>
<evidence type="ECO:0000259" key="1">
    <source>
        <dbReference type="Pfam" id="PF01814"/>
    </source>
</evidence>
<dbReference type="AlphaFoldDB" id="A0A0J1FN13"/>
<organism evidence="2 3">
    <name type="scientific">Desulfosporosinus acididurans</name>
    <dbReference type="NCBI Taxonomy" id="476652"/>
    <lineage>
        <taxon>Bacteria</taxon>
        <taxon>Bacillati</taxon>
        <taxon>Bacillota</taxon>
        <taxon>Clostridia</taxon>
        <taxon>Eubacteriales</taxon>
        <taxon>Desulfitobacteriaceae</taxon>
        <taxon>Desulfosporosinus</taxon>
    </lineage>
</organism>
<dbReference type="RefSeq" id="WP_047811030.1">
    <property type="nucleotide sequence ID" value="NZ_LDZY01000011.1"/>
</dbReference>
<dbReference type="Proteomes" id="UP000036356">
    <property type="component" value="Unassembled WGS sequence"/>
</dbReference>
<protein>
    <recommendedName>
        <fullName evidence="1">Hemerythrin-like domain-containing protein</fullName>
    </recommendedName>
</protein>
<sequence>MNLDNLKRQHHEITQLINEIENLLLQDVAAKSFEISLKIGTLAGKLSIHLKSEDDYLYPSLKASEDVRLKTTVNLFNEEMADIALSFVNYKANYISSAHIRENITQFINETRSIISRLRIRLNHEDKQLYPLVEKLVKNL</sequence>
<dbReference type="EMBL" id="LDZY01000011">
    <property type="protein sequence ID" value="KLU64899.1"/>
    <property type="molecule type" value="Genomic_DNA"/>
</dbReference>
<evidence type="ECO:0000313" key="3">
    <source>
        <dbReference type="Proteomes" id="UP000036356"/>
    </source>
</evidence>
<dbReference type="Gene3D" id="1.20.120.520">
    <property type="entry name" value="nmb1532 protein domain like"/>
    <property type="match status" value="1"/>
</dbReference>